<dbReference type="EMBL" id="JAPWTK010000308">
    <property type="protein sequence ID" value="KAJ8942942.1"/>
    <property type="molecule type" value="Genomic_DNA"/>
</dbReference>
<sequence length="78" mass="9238">MITLSIKLFTVALLLSNKRKERKHLFRDLFIETTKFILKYVLESNRESNKSNSNKNITKDIHHLANSYIYPKLTNKLT</sequence>
<reference evidence="1" key="1">
    <citation type="journal article" date="2023" name="Insect Mol. Biol.">
        <title>Genome sequencing provides insights into the evolution of gene families encoding plant cell wall-degrading enzymes in longhorned beetles.</title>
        <authorList>
            <person name="Shin N.R."/>
            <person name="Okamura Y."/>
            <person name="Kirsch R."/>
            <person name="Pauchet Y."/>
        </authorList>
    </citation>
    <scope>NUCLEOTIDE SEQUENCE</scope>
    <source>
        <strain evidence="1">AMC_N1</strain>
    </source>
</reference>
<accession>A0AAV8XXD2</accession>
<dbReference type="Proteomes" id="UP001162162">
    <property type="component" value="Unassembled WGS sequence"/>
</dbReference>
<proteinExistence type="predicted"/>
<comment type="caution">
    <text evidence="1">The sequence shown here is derived from an EMBL/GenBank/DDBJ whole genome shotgun (WGS) entry which is preliminary data.</text>
</comment>
<evidence type="ECO:0000313" key="2">
    <source>
        <dbReference type="Proteomes" id="UP001162162"/>
    </source>
</evidence>
<evidence type="ECO:0000313" key="1">
    <source>
        <dbReference type="EMBL" id="KAJ8942942.1"/>
    </source>
</evidence>
<keyword evidence="2" id="KW-1185">Reference proteome</keyword>
<organism evidence="1 2">
    <name type="scientific">Aromia moschata</name>
    <dbReference type="NCBI Taxonomy" id="1265417"/>
    <lineage>
        <taxon>Eukaryota</taxon>
        <taxon>Metazoa</taxon>
        <taxon>Ecdysozoa</taxon>
        <taxon>Arthropoda</taxon>
        <taxon>Hexapoda</taxon>
        <taxon>Insecta</taxon>
        <taxon>Pterygota</taxon>
        <taxon>Neoptera</taxon>
        <taxon>Endopterygota</taxon>
        <taxon>Coleoptera</taxon>
        <taxon>Polyphaga</taxon>
        <taxon>Cucujiformia</taxon>
        <taxon>Chrysomeloidea</taxon>
        <taxon>Cerambycidae</taxon>
        <taxon>Cerambycinae</taxon>
        <taxon>Callichromatini</taxon>
        <taxon>Aromia</taxon>
    </lineage>
</organism>
<gene>
    <name evidence="1" type="ORF">NQ318_003828</name>
</gene>
<protein>
    <submittedName>
        <fullName evidence="1">Uncharacterized protein</fullName>
    </submittedName>
</protein>
<name>A0AAV8XXD2_9CUCU</name>
<dbReference type="AlphaFoldDB" id="A0AAV8XXD2"/>